<dbReference type="Proteomes" id="UP000595046">
    <property type="component" value="Chromosome"/>
</dbReference>
<dbReference type="EMBL" id="CP048882">
    <property type="protein sequence ID" value="QPP10577.1"/>
    <property type="molecule type" value="Genomic_DNA"/>
</dbReference>
<reference evidence="5" key="1">
    <citation type="submission" date="2020-02" db="EMBL/GenBank/DDBJ databases">
        <title>Streptomyces sp. ASO4wet.</title>
        <authorList>
            <person name="Risdian C."/>
            <person name="Landwehr W."/>
            <person name="Schupp P."/>
            <person name="Wink J."/>
        </authorList>
    </citation>
    <scope>NUCLEOTIDE SEQUENCE [LARGE SCALE GENOMIC DNA]</scope>
    <source>
        <strain evidence="5">ASO4wet</strain>
    </source>
</reference>
<evidence type="ECO:0000259" key="3">
    <source>
        <dbReference type="Pfam" id="PF11350"/>
    </source>
</evidence>
<feature type="domain" description="DUF3152" evidence="3">
    <location>
        <begin position="222"/>
        <end position="402"/>
    </location>
</feature>
<dbReference type="AlphaFoldDB" id="A0A7T1TCR0"/>
<feature type="region of interest" description="Disordered" evidence="1">
    <location>
        <begin position="1"/>
        <end position="130"/>
    </location>
</feature>
<dbReference type="InterPro" id="IPR022603">
    <property type="entry name" value="DUF3152"/>
</dbReference>
<keyword evidence="2" id="KW-0812">Transmembrane</keyword>
<evidence type="ECO:0000256" key="2">
    <source>
        <dbReference type="SAM" id="Phobius"/>
    </source>
</evidence>
<evidence type="ECO:0000256" key="1">
    <source>
        <dbReference type="SAM" id="MobiDB-lite"/>
    </source>
</evidence>
<feature type="compositionally biased region" description="Low complexity" evidence="1">
    <location>
        <begin position="65"/>
        <end position="86"/>
    </location>
</feature>
<keyword evidence="2" id="KW-0472">Membrane</keyword>
<feature type="region of interest" description="Disordered" evidence="1">
    <location>
        <begin position="162"/>
        <end position="205"/>
    </location>
</feature>
<dbReference type="SUPFAM" id="SSF55486">
    <property type="entry name" value="Metalloproteases ('zincins'), catalytic domain"/>
    <property type="match status" value="1"/>
</dbReference>
<keyword evidence="5" id="KW-1185">Reference proteome</keyword>
<dbReference type="Pfam" id="PF11350">
    <property type="entry name" value="DUF3152"/>
    <property type="match status" value="1"/>
</dbReference>
<evidence type="ECO:0000313" key="4">
    <source>
        <dbReference type="EMBL" id="QPP10577.1"/>
    </source>
</evidence>
<name>A0A7T1TCR0_9ACTN</name>
<evidence type="ECO:0000313" key="5">
    <source>
        <dbReference type="Proteomes" id="UP000595046"/>
    </source>
</evidence>
<feature type="compositionally biased region" description="Gly residues" evidence="1">
    <location>
        <begin position="48"/>
        <end position="64"/>
    </location>
</feature>
<keyword evidence="2" id="KW-1133">Transmembrane helix</keyword>
<organism evidence="4 5">
    <name type="scientific">Streptomyces bathyalis</name>
    <dbReference type="NCBI Taxonomy" id="2710756"/>
    <lineage>
        <taxon>Bacteria</taxon>
        <taxon>Bacillati</taxon>
        <taxon>Actinomycetota</taxon>
        <taxon>Actinomycetes</taxon>
        <taxon>Kitasatosporales</taxon>
        <taxon>Streptomycetaceae</taxon>
        <taxon>Streptomyces</taxon>
    </lineage>
</organism>
<feature type="transmembrane region" description="Helical" evidence="2">
    <location>
        <begin position="138"/>
        <end position="161"/>
    </location>
</feature>
<dbReference type="KEGG" id="sbat:G4Z16_10220"/>
<gene>
    <name evidence="4" type="ORF">G4Z16_10220</name>
</gene>
<proteinExistence type="predicted"/>
<protein>
    <submittedName>
        <fullName evidence="4">DUF3152 domain-containing protein</fullName>
    </submittedName>
</protein>
<accession>A0A7T1TCR0</accession>
<sequence>MPGSSAGMGRPSGPRQDYVDAFDDDVFGKSATGATRAVRAPAPRHPGNGNGNSNGNGRPGGTGRTGPLPVRSPGGRRPGTPGPWNGYEGPPVFPQGRPTGAEPWQDPRETTADGLPRATPFVPAQVPRTEKGGKKGRVLLTGALAVAVTTVLAFVVAGQIAGSSQSGDEKAEGAGAERGLSTADGPASRSGKGRGVPGDAQGAAPTYTQKLAKTYKLDSGFKGKGKFDAVAGKAEGVGGSEVVRYRVDVEKGLPLDDSLFADAVHKTLNDKRSWAHGGERSFERAEKGNVDFVITLASSPTTDEWCAKSGLDTSVDKVSCDSASTDRVMINAYRWAQGSKTFGDDRMLAYRQMLINHEVGHRLGRDHVGCPKDGAPAPLMMQQTKSLTTEGRKCRPNPWPYPRG</sequence>